<dbReference type="InterPro" id="IPR036187">
    <property type="entry name" value="DNA_mismatch_repair_MutS_sf"/>
</dbReference>
<reference evidence="7 8" key="1">
    <citation type="journal article" date="2018" name="Mol. Biol. Evol.">
        <title>Broad Genomic Sampling Reveals a Smut Pathogenic Ancestry of the Fungal Clade Ustilaginomycotina.</title>
        <authorList>
            <person name="Kijpornyongpan T."/>
            <person name="Mondo S.J."/>
            <person name="Barry K."/>
            <person name="Sandor L."/>
            <person name="Lee J."/>
            <person name="Lipzen A."/>
            <person name="Pangilinan J."/>
            <person name="LaButti K."/>
            <person name="Hainaut M."/>
            <person name="Henrissat B."/>
            <person name="Grigoriev I.V."/>
            <person name="Spatafora J.W."/>
            <person name="Aime M.C."/>
        </authorList>
    </citation>
    <scope>NUCLEOTIDE SEQUENCE [LARGE SCALE GENOMIC DNA]</scope>
    <source>
        <strain evidence="7 8">MCA 4718</strain>
    </source>
</reference>
<dbReference type="SMART" id="SM00534">
    <property type="entry name" value="MUTSac"/>
    <property type="match status" value="1"/>
</dbReference>
<dbReference type="GO" id="GO:0051026">
    <property type="term" value="P:chiasma assembly"/>
    <property type="evidence" value="ECO:0007669"/>
    <property type="project" value="TreeGrafter"/>
</dbReference>
<dbReference type="RefSeq" id="XP_025346825.1">
    <property type="nucleotide sequence ID" value="XM_025490379.1"/>
</dbReference>
<protein>
    <recommendedName>
        <fullName evidence="6">DNA mismatch repair proteins mutS family domain-containing protein</fullName>
    </recommendedName>
</protein>
<dbReference type="Proteomes" id="UP000245942">
    <property type="component" value="Unassembled WGS sequence"/>
</dbReference>
<dbReference type="GO" id="GO:0005524">
    <property type="term" value="F:ATP binding"/>
    <property type="evidence" value="ECO:0007669"/>
    <property type="project" value="UniProtKB-KW"/>
</dbReference>
<dbReference type="InterPro" id="IPR027417">
    <property type="entry name" value="P-loop_NTPase"/>
</dbReference>
<feature type="non-terminal residue" evidence="7">
    <location>
        <position position="1"/>
    </location>
</feature>
<dbReference type="GO" id="GO:0006298">
    <property type="term" value="P:mismatch repair"/>
    <property type="evidence" value="ECO:0007669"/>
    <property type="project" value="InterPro"/>
</dbReference>
<dbReference type="InterPro" id="IPR045076">
    <property type="entry name" value="MutS"/>
</dbReference>
<dbReference type="GeneID" id="37012113"/>
<gene>
    <name evidence="7" type="ORF">BCV69DRAFT_250376</name>
</gene>
<feature type="compositionally biased region" description="Basic and acidic residues" evidence="5">
    <location>
        <begin position="720"/>
        <end position="731"/>
    </location>
</feature>
<accession>A0A316U9I8</accession>
<dbReference type="EMBL" id="KZ819330">
    <property type="protein sequence ID" value="PWN19665.1"/>
    <property type="molecule type" value="Genomic_DNA"/>
</dbReference>
<keyword evidence="2" id="KW-0547">Nucleotide-binding</keyword>
<dbReference type="SMART" id="SM00533">
    <property type="entry name" value="MUTSd"/>
    <property type="match status" value="1"/>
</dbReference>
<dbReference type="AlphaFoldDB" id="A0A316U9I8"/>
<keyword evidence="4" id="KW-0238">DNA-binding</keyword>
<dbReference type="Pfam" id="PF05192">
    <property type="entry name" value="MutS_III"/>
    <property type="match status" value="1"/>
</dbReference>
<dbReference type="SUPFAM" id="SSF48334">
    <property type="entry name" value="DNA repair protein MutS, domain III"/>
    <property type="match status" value="1"/>
</dbReference>
<dbReference type="InterPro" id="IPR011184">
    <property type="entry name" value="DNA_mismatch_repair_Msh2"/>
</dbReference>
<evidence type="ECO:0000256" key="5">
    <source>
        <dbReference type="SAM" id="MobiDB-lite"/>
    </source>
</evidence>
<dbReference type="GO" id="GO:0030983">
    <property type="term" value="F:mismatched DNA binding"/>
    <property type="evidence" value="ECO:0007669"/>
    <property type="project" value="InterPro"/>
</dbReference>
<dbReference type="CDD" id="cd03281">
    <property type="entry name" value="ABC_MSH5_euk"/>
    <property type="match status" value="1"/>
</dbReference>
<evidence type="ECO:0000259" key="6">
    <source>
        <dbReference type="PROSITE" id="PS00486"/>
    </source>
</evidence>
<dbReference type="InterPro" id="IPR007696">
    <property type="entry name" value="DNA_mismatch_repair_MutS_core"/>
</dbReference>
<dbReference type="PROSITE" id="PS00486">
    <property type="entry name" value="DNA_MISMATCH_REPAIR_2"/>
    <property type="match status" value="1"/>
</dbReference>
<evidence type="ECO:0000256" key="4">
    <source>
        <dbReference type="ARBA" id="ARBA00023125"/>
    </source>
</evidence>
<proteinExistence type="inferred from homology"/>
<organism evidence="7 8">
    <name type="scientific">Pseudomicrostroma glucosiphilum</name>
    <dbReference type="NCBI Taxonomy" id="1684307"/>
    <lineage>
        <taxon>Eukaryota</taxon>
        <taxon>Fungi</taxon>
        <taxon>Dikarya</taxon>
        <taxon>Basidiomycota</taxon>
        <taxon>Ustilaginomycotina</taxon>
        <taxon>Exobasidiomycetes</taxon>
        <taxon>Microstromatales</taxon>
        <taxon>Microstromatales incertae sedis</taxon>
        <taxon>Pseudomicrostroma</taxon>
    </lineage>
</organism>
<feature type="domain" description="DNA mismatch repair proteins mutS family" evidence="6">
    <location>
        <begin position="519"/>
        <end position="535"/>
    </location>
</feature>
<dbReference type="OrthoDB" id="29596at2759"/>
<keyword evidence="3" id="KW-0067">ATP-binding</keyword>
<dbReference type="GO" id="GO:0005634">
    <property type="term" value="C:nucleus"/>
    <property type="evidence" value="ECO:0007669"/>
    <property type="project" value="TreeGrafter"/>
</dbReference>
<dbReference type="PIRSF" id="PIRSF005813">
    <property type="entry name" value="MSH2"/>
    <property type="match status" value="1"/>
</dbReference>
<keyword evidence="8" id="KW-1185">Reference proteome</keyword>
<feature type="region of interest" description="Disordered" evidence="5">
    <location>
        <begin position="710"/>
        <end position="731"/>
    </location>
</feature>
<comment type="similarity">
    <text evidence="1">Belongs to the DNA mismatch repair MutS family.</text>
</comment>
<dbReference type="GO" id="GO:0140664">
    <property type="term" value="F:ATP-dependent DNA damage sensor activity"/>
    <property type="evidence" value="ECO:0007669"/>
    <property type="project" value="InterPro"/>
</dbReference>
<evidence type="ECO:0000313" key="7">
    <source>
        <dbReference type="EMBL" id="PWN19665.1"/>
    </source>
</evidence>
<dbReference type="Pfam" id="PF00488">
    <property type="entry name" value="MutS_V"/>
    <property type="match status" value="1"/>
</dbReference>
<dbReference type="STRING" id="1684307.A0A316U9I8"/>
<evidence type="ECO:0000256" key="1">
    <source>
        <dbReference type="ARBA" id="ARBA00006271"/>
    </source>
</evidence>
<sequence>LDQAPLSTSCAAALLYNLSRITSVAEPETNAGGHLGEGTLQGIKLTSLETLHLNECMTMTAESREALAIMTEGAQKGWGRARKDSTMTIYTMLDNLRTPISHTLLNRWFLFPSMSLTILSARHQAVECLASSASSAVANALVSHLKGIKNIPRLVNTLQRGGTQLSMWKGLFAFCVKTLHIRACMAELDSAEDVPIVRKILAEFDTSQLQSIAESLDATIDWDQSAAERRFIVKAQIDPQLDKWRELYAGLPSLLLNIAQSLKASLDFEHSGQMNVAYFPQLGYLIALPFNQEVTTPEDMNVPADWTFHFASEISTYWKSPQMYDLDEHVGDVHSFIADREVELIHDLSVSIAEQGGMLIHIAEICAELDVLLSFAQAANIYGWIRPTMTDTGILDIKGGRHPLQELTVENFQPNDTLLYSGCGVGSDDSVEGQAPRRSVEILTGANGCGKSVYLKQVALIVFLSQIGSFVPAQSATIGVVDQILTRVQTRDSASRMQSSFMADLGQVSHALRNCTSRSLILLDEFGKGTLSNDGAALFSATIRHLLKQGTDCPRVLATTHFHDVFKRGCLPPELPYKASHMQIFLDESHLDAAQGSPSRPSTATSSMMPYALPTQDIKDSITFLYRVAPGHAQESHAAFCARACGIPRDVVERAQYVTHLAEEGELDTKEVPEDAMTVRRAQELQRKMRRFIEWDIEEDIRVWEQWEEAGGKGSPPLDVRGKLERISEGK</sequence>
<name>A0A316U9I8_9BASI</name>
<dbReference type="PANTHER" id="PTHR11361">
    <property type="entry name" value="DNA MISMATCH REPAIR PROTEIN MUTS FAMILY MEMBER"/>
    <property type="match status" value="1"/>
</dbReference>
<dbReference type="InterPro" id="IPR000432">
    <property type="entry name" value="DNA_mismatch_repair_MutS_C"/>
</dbReference>
<evidence type="ECO:0000313" key="8">
    <source>
        <dbReference type="Proteomes" id="UP000245942"/>
    </source>
</evidence>
<dbReference type="Gene3D" id="3.40.50.300">
    <property type="entry name" value="P-loop containing nucleotide triphosphate hydrolases"/>
    <property type="match status" value="1"/>
</dbReference>
<dbReference type="PANTHER" id="PTHR11361:SF20">
    <property type="entry name" value="MUTS PROTEIN HOMOLOG 5"/>
    <property type="match status" value="1"/>
</dbReference>
<evidence type="ECO:0000256" key="3">
    <source>
        <dbReference type="ARBA" id="ARBA00022840"/>
    </source>
</evidence>
<dbReference type="Gene3D" id="1.10.1420.10">
    <property type="match status" value="2"/>
</dbReference>
<dbReference type="SUPFAM" id="SSF52540">
    <property type="entry name" value="P-loop containing nucleoside triphosphate hydrolases"/>
    <property type="match status" value="1"/>
</dbReference>
<evidence type="ECO:0000256" key="2">
    <source>
        <dbReference type="ARBA" id="ARBA00022741"/>
    </source>
</evidence>